<dbReference type="PANTHER" id="PTHR21299:SF1">
    <property type="entry name" value="PANTOATE--BETA-ALANINE LIGASE"/>
    <property type="match status" value="1"/>
</dbReference>
<dbReference type="EC" id="6.3.2.1" evidence="8"/>
<comment type="subunit">
    <text evidence="8">Homodimer.</text>
</comment>
<dbReference type="NCBIfam" id="TIGR00125">
    <property type="entry name" value="cyt_tran_rel"/>
    <property type="match status" value="1"/>
</dbReference>
<dbReference type="GO" id="GO:0004592">
    <property type="term" value="F:pantoate-beta-alanine ligase activity"/>
    <property type="evidence" value="ECO:0007669"/>
    <property type="project" value="UniProtKB-EC"/>
</dbReference>
<dbReference type="CDD" id="cd00560">
    <property type="entry name" value="PanC"/>
    <property type="match status" value="1"/>
</dbReference>
<dbReference type="Gene3D" id="3.30.1300.10">
    <property type="entry name" value="Pantoate-beta-alanine ligase, C-terminal domain"/>
    <property type="match status" value="1"/>
</dbReference>
<dbReference type="NCBIfam" id="TIGR00018">
    <property type="entry name" value="panC"/>
    <property type="match status" value="1"/>
</dbReference>
<dbReference type="Pfam" id="PF02569">
    <property type="entry name" value="Pantoate_ligase"/>
    <property type="match status" value="1"/>
</dbReference>
<keyword evidence="5 8" id="KW-0547">Nucleotide-binding</keyword>
<evidence type="ECO:0000256" key="8">
    <source>
        <dbReference type="HAMAP-Rule" id="MF_00158"/>
    </source>
</evidence>
<dbReference type="InterPro" id="IPR014729">
    <property type="entry name" value="Rossmann-like_a/b/a_fold"/>
</dbReference>
<evidence type="ECO:0000313" key="9">
    <source>
        <dbReference type="EMBL" id="MFG1254890.1"/>
    </source>
</evidence>
<accession>A0ABW6ZM38</accession>
<dbReference type="RefSeq" id="WP_394008645.1">
    <property type="nucleotide sequence ID" value="NZ_JBAFUR010000007.1"/>
</dbReference>
<gene>
    <name evidence="8 9" type="primary">panC</name>
    <name evidence="9" type="ORF">V5F30_21965</name>
</gene>
<reference evidence="9 10" key="1">
    <citation type="submission" date="2024-02" db="EMBL/GenBank/DDBJ databases">
        <title>Expansion and revision of Xanthobacter and proposal of Roseixanthobacter gen. nov.</title>
        <authorList>
            <person name="Soltysiak M.P.M."/>
            <person name="Jalihal A."/>
            <person name="Ory A."/>
            <person name="Chrisophersen C."/>
            <person name="Lee A.D."/>
            <person name="Boulton J."/>
            <person name="Springer M."/>
        </authorList>
    </citation>
    <scope>NUCLEOTIDE SEQUENCE [LARGE SCALE GENOMIC DNA]</scope>
    <source>
        <strain evidence="9 10">CB5</strain>
    </source>
</reference>
<evidence type="ECO:0000256" key="4">
    <source>
        <dbReference type="ARBA" id="ARBA00022655"/>
    </source>
</evidence>
<feature type="binding site" evidence="8">
    <location>
        <begin position="151"/>
        <end position="154"/>
    </location>
    <ligand>
        <name>ATP</name>
        <dbReference type="ChEBI" id="CHEBI:30616"/>
    </ligand>
</feature>
<dbReference type="Proteomes" id="UP001604043">
    <property type="component" value="Unassembled WGS sequence"/>
</dbReference>
<feature type="binding site" evidence="8">
    <location>
        <position position="180"/>
    </location>
    <ligand>
        <name>ATP</name>
        <dbReference type="ChEBI" id="CHEBI:30616"/>
    </ligand>
</feature>
<dbReference type="PANTHER" id="PTHR21299">
    <property type="entry name" value="CYTIDYLATE KINASE/PANTOATE-BETA-ALANINE LIGASE"/>
    <property type="match status" value="1"/>
</dbReference>
<dbReference type="InterPro" id="IPR003721">
    <property type="entry name" value="Pantoate_ligase"/>
</dbReference>
<proteinExistence type="inferred from homology"/>
<dbReference type="InterPro" id="IPR004821">
    <property type="entry name" value="Cyt_trans-like"/>
</dbReference>
<evidence type="ECO:0000256" key="3">
    <source>
        <dbReference type="ARBA" id="ARBA00022598"/>
    </source>
</evidence>
<feature type="binding site" evidence="8">
    <location>
        <position position="65"/>
    </location>
    <ligand>
        <name>beta-alanine</name>
        <dbReference type="ChEBI" id="CHEBI:57966"/>
    </ligand>
</feature>
<evidence type="ECO:0000256" key="6">
    <source>
        <dbReference type="ARBA" id="ARBA00022840"/>
    </source>
</evidence>
<feature type="binding site" evidence="8">
    <location>
        <begin position="188"/>
        <end position="191"/>
    </location>
    <ligand>
        <name>ATP</name>
        <dbReference type="ChEBI" id="CHEBI:30616"/>
    </ligand>
</feature>
<evidence type="ECO:0000256" key="7">
    <source>
        <dbReference type="ARBA" id="ARBA00048258"/>
    </source>
</evidence>
<organism evidence="9 10">
    <name type="scientific">Xanthobacter aminoxidans</name>
    <dbReference type="NCBI Taxonomy" id="186280"/>
    <lineage>
        <taxon>Bacteria</taxon>
        <taxon>Pseudomonadati</taxon>
        <taxon>Pseudomonadota</taxon>
        <taxon>Alphaproteobacteria</taxon>
        <taxon>Hyphomicrobiales</taxon>
        <taxon>Xanthobacteraceae</taxon>
        <taxon>Xanthobacter</taxon>
    </lineage>
</organism>
<comment type="caution">
    <text evidence="9">The sequence shown here is derived from an EMBL/GenBank/DDBJ whole genome shotgun (WGS) entry which is preliminary data.</text>
</comment>
<keyword evidence="4 8" id="KW-0566">Pantothenate biosynthesis</keyword>
<protein>
    <recommendedName>
        <fullName evidence="8">Pantothenate synthetase</fullName>
        <shortName evidence="8">PS</shortName>
        <ecNumber evidence="8">6.3.2.1</ecNumber>
    </recommendedName>
    <alternativeName>
        <fullName evidence="8">Pantoate--beta-alanine ligase</fullName>
    </alternativeName>
    <alternativeName>
        <fullName evidence="8">Pantoate-activating enzyme</fullName>
    </alternativeName>
</protein>
<evidence type="ECO:0000256" key="1">
    <source>
        <dbReference type="ARBA" id="ARBA00004990"/>
    </source>
</evidence>
<keyword evidence="10" id="KW-1185">Reference proteome</keyword>
<comment type="function">
    <text evidence="8">Catalyzes the condensation of pantoate with beta-alanine in an ATP-dependent reaction via a pantoyl-adenylate intermediate.</text>
</comment>
<sequence>MATLPRVVGRVRELRSAVAGFRAEGSKVALVPTMGALHVGHMALAEKARERAGRTVVSIFVNPAQFAPNEDFDKYPRALEADLTKLAEVGVDLVYAPTSTEMYPAGFATRISVGGPSEGLETDFRPHFFGGVATVVGKLFIQCAPDYAMFGEKDYQQLKVVTRLSKDLDLGVEVVPVPTIREEDGLALSSRNAYLDEEQRKIAPVIYAALTRAAEQIRAGTEPQAAVDTASGMISALGLKVDYVAARNAETLAPLKDAKEPIRLLAAAWLGQTRLIDNIPV</sequence>
<dbReference type="InterPro" id="IPR042176">
    <property type="entry name" value="Pantoate_ligase_C"/>
</dbReference>
<dbReference type="Gene3D" id="3.40.50.620">
    <property type="entry name" value="HUPs"/>
    <property type="match status" value="1"/>
</dbReference>
<comment type="similarity">
    <text evidence="2 8">Belongs to the pantothenate synthetase family.</text>
</comment>
<dbReference type="SUPFAM" id="SSF52374">
    <property type="entry name" value="Nucleotidylyl transferase"/>
    <property type="match status" value="1"/>
</dbReference>
<feature type="binding site" evidence="8">
    <location>
        <position position="157"/>
    </location>
    <ligand>
        <name>(R)-pantoate</name>
        <dbReference type="ChEBI" id="CHEBI:15980"/>
    </ligand>
</feature>
<evidence type="ECO:0000313" key="10">
    <source>
        <dbReference type="Proteomes" id="UP001604043"/>
    </source>
</evidence>
<dbReference type="HAMAP" id="MF_00158">
    <property type="entry name" value="PanC"/>
    <property type="match status" value="1"/>
</dbReference>
<feature type="active site" description="Proton donor" evidence="8">
    <location>
        <position position="41"/>
    </location>
</feature>
<evidence type="ECO:0000256" key="2">
    <source>
        <dbReference type="ARBA" id="ARBA00009256"/>
    </source>
</evidence>
<feature type="binding site" evidence="8">
    <location>
        <begin position="34"/>
        <end position="41"/>
    </location>
    <ligand>
        <name>ATP</name>
        <dbReference type="ChEBI" id="CHEBI:30616"/>
    </ligand>
</feature>
<keyword evidence="8" id="KW-0963">Cytoplasm</keyword>
<evidence type="ECO:0000256" key="5">
    <source>
        <dbReference type="ARBA" id="ARBA00022741"/>
    </source>
</evidence>
<dbReference type="EMBL" id="JBAFUR010000007">
    <property type="protein sequence ID" value="MFG1254890.1"/>
    <property type="molecule type" value="Genomic_DNA"/>
</dbReference>
<feature type="binding site" evidence="8">
    <location>
        <position position="65"/>
    </location>
    <ligand>
        <name>(R)-pantoate</name>
        <dbReference type="ChEBI" id="CHEBI:15980"/>
    </ligand>
</feature>
<keyword evidence="3 8" id="KW-0436">Ligase</keyword>
<comment type="miscellaneous">
    <text evidence="8">The reaction proceeds by a bi uni uni bi ping pong mechanism.</text>
</comment>
<comment type="subcellular location">
    <subcellularLocation>
        <location evidence="8">Cytoplasm</location>
    </subcellularLocation>
</comment>
<keyword evidence="6 8" id="KW-0067">ATP-binding</keyword>
<comment type="catalytic activity">
    <reaction evidence="7 8">
        <text>(R)-pantoate + beta-alanine + ATP = (R)-pantothenate + AMP + diphosphate + H(+)</text>
        <dbReference type="Rhea" id="RHEA:10912"/>
        <dbReference type="ChEBI" id="CHEBI:15378"/>
        <dbReference type="ChEBI" id="CHEBI:15980"/>
        <dbReference type="ChEBI" id="CHEBI:29032"/>
        <dbReference type="ChEBI" id="CHEBI:30616"/>
        <dbReference type="ChEBI" id="CHEBI:33019"/>
        <dbReference type="ChEBI" id="CHEBI:57966"/>
        <dbReference type="ChEBI" id="CHEBI:456215"/>
        <dbReference type="EC" id="6.3.2.1"/>
    </reaction>
</comment>
<name>A0ABW6ZM38_9HYPH</name>
<comment type="pathway">
    <text evidence="1 8">Cofactor biosynthesis; (R)-pantothenate biosynthesis; (R)-pantothenate from (R)-pantoate and beta-alanine: step 1/1.</text>
</comment>